<feature type="binding site" evidence="15">
    <location>
        <position position="170"/>
    </location>
    <ligand>
        <name>substrate</name>
    </ligand>
</feature>
<dbReference type="GO" id="GO:0042597">
    <property type="term" value="C:periplasmic space"/>
    <property type="evidence" value="ECO:0007669"/>
    <property type="project" value="UniProtKB-SubCell"/>
</dbReference>
<dbReference type="Pfam" id="PF13365">
    <property type="entry name" value="Trypsin_2"/>
    <property type="match status" value="1"/>
</dbReference>
<dbReference type="EMBL" id="CP042909">
    <property type="protein sequence ID" value="QJA05935.1"/>
    <property type="molecule type" value="Genomic_DNA"/>
</dbReference>
<evidence type="ECO:0000256" key="12">
    <source>
        <dbReference type="ARBA" id="ARBA00023016"/>
    </source>
</evidence>
<dbReference type="InterPro" id="IPR001478">
    <property type="entry name" value="PDZ"/>
</dbReference>
<evidence type="ECO:0000256" key="2">
    <source>
        <dbReference type="ARBA" id="ARBA00004418"/>
    </source>
</evidence>
<dbReference type="InterPro" id="IPR011782">
    <property type="entry name" value="Pept_S1C_Do"/>
</dbReference>
<name>A0A6H1WRT9_9BACT</name>
<reference evidence="18 19" key="1">
    <citation type="submission" date="2019-08" db="EMBL/GenBank/DDBJ databases">
        <title>Complete genome sequence of Thermosulfurimonas marina SU872T, an anaerobic thermophilic chemolithoautotrophic bacterium isolated from a shallow marine hydrothermal vent.</title>
        <authorList>
            <person name="Allioux M."/>
            <person name="Jebbar M."/>
            <person name="Slobodkina G."/>
            <person name="Slobodkin A."/>
            <person name="Moalic Y."/>
            <person name="Frolova A."/>
            <person name="Shao Z."/>
            <person name="Alain K."/>
        </authorList>
    </citation>
    <scope>NUCLEOTIDE SEQUENCE [LARGE SCALE GENOMIC DNA]</scope>
    <source>
        <strain evidence="18 19">SU872</strain>
    </source>
</reference>
<gene>
    <name evidence="18" type="ORF">FVE67_03590</name>
</gene>
<dbReference type="SUPFAM" id="SSF50494">
    <property type="entry name" value="Trypsin-like serine proteases"/>
    <property type="match status" value="1"/>
</dbReference>
<keyword evidence="10" id="KW-0378">Hydrolase</keyword>
<evidence type="ECO:0000256" key="13">
    <source>
        <dbReference type="ARBA" id="ARBA00032850"/>
    </source>
</evidence>
<dbReference type="Pfam" id="PF13180">
    <property type="entry name" value="PDZ_2"/>
    <property type="match status" value="1"/>
</dbReference>
<accession>A0A6H1WRT9</accession>
<evidence type="ECO:0000256" key="7">
    <source>
        <dbReference type="ARBA" id="ARBA00022729"/>
    </source>
</evidence>
<dbReference type="Pfam" id="PF17820">
    <property type="entry name" value="PDZ_6"/>
    <property type="match status" value="1"/>
</dbReference>
<protein>
    <recommendedName>
        <fullName evidence="5">Probable periplasmic serine endoprotease DegP-like</fullName>
        <ecNumber evidence="4">3.4.21.107</ecNumber>
    </recommendedName>
    <alternativeName>
        <fullName evidence="13">Protease Do</fullName>
    </alternativeName>
</protein>
<dbReference type="KEGG" id="tmai:FVE67_03590"/>
<dbReference type="InterPro" id="IPR001940">
    <property type="entry name" value="Peptidase_S1C"/>
</dbReference>
<feature type="domain" description="PDZ" evidence="17">
    <location>
        <begin position="288"/>
        <end position="379"/>
    </location>
</feature>
<dbReference type="Gene3D" id="2.40.10.120">
    <property type="match status" value="1"/>
</dbReference>
<dbReference type="InterPro" id="IPR009003">
    <property type="entry name" value="Peptidase_S1_PA"/>
</dbReference>
<dbReference type="InterPro" id="IPR041489">
    <property type="entry name" value="PDZ_6"/>
</dbReference>
<dbReference type="InterPro" id="IPR036034">
    <property type="entry name" value="PDZ_sf"/>
</dbReference>
<evidence type="ECO:0000256" key="1">
    <source>
        <dbReference type="ARBA" id="ARBA00001772"/>
    </source>
</evidence>
<evidence type="ECO:0000256" key="9">
    <source>
        <dbReference type="ARBA" id="ARBA00022764"/>
    </source>
</evidence>
<dbReference type="Proteomes" id="UP000501253">
    <property type="component" value="Chromosome"/>
</dbReference>
<dbReference type="PRINTS" id="PR00834">
    <property type="entry name" value="PROTEASES2C"/>
</dbReference>
<evidence type="ECO:0000313" key="18">
    <source>
        <dbReference type="EMBL" id="QJA05935.1"/>
    </source>
</evidence>
<evidence type="ECO:0000256" key="6">
    <source>
        <dbReference type="ARBA" id="ARBA00022670"/>
    </source>
</evidence>
<keyword evidence="8" id="KW-0677">Repeat</keyword>
<dbReference type="AlphaFoldDB" id="A0A6H1WRT9"/>
<keyword evidence="11" id="KW-0720">Serine protease</keyword>
<dbReference type="RefSeq" id="WP_168719289.1">
    <property type="nucleotide sequence ID" value="NZ_CP042909.1"/>
</dbReference>
<dbReference type="NCBIfam" id="TIGR02037">
    <property type="entry name" value="degP_htrA_DO"/>
    <property type="match status" value="1"/>
</dbReference>
<dbReference type="PANTHER" id="PTHR22939">
    <property type="entry name" value="SERINE PROTEASE FAMILY S1C HTRA-RELATED"/>
    <property type="match status" value="1"/>
</dbReference>
<keyword evidence="7 16" id="KW-0732">Signal</keyword>
<comment type="subcellular location">
    <subcellularLocation>
        <location evidence="2">Periplasm</location>
    </subcellularLocation>
</comment>
<proteinExistence type="inferred from homology"/>
<dbReference type="SMART" id="SM00228">
    <property type="entry name" value="PDZ"/>
    <property type="match status" value="2"/>
</dbReference>
<organism evidence="18 19">
    <name type="scientific">Thermosulfurimonas marina</name>
    <dbReference type="NCBI Taxonomy" id="2047767"/>
    <lineage>
        <taxon>Bacteria</taxon>
        <taxon>Pseudomonadati</taxon>
        <taxon>Thermodesulfobacteriota</taxon>
        <taxon>Thermodesulfobacteria</taxon>
        <taxon>Thermodesulfobacteriales</taxon>
        <taxon>Thermodesulfobacteriaceae</taxon>
        <taxon>Thermosulfurimonas</taxon>
    </lineage>
</organism>
<dbReference type="GO" id="GO:0004252">
    <property type="term" value="F:serine-type endopeptidase activity"/>
    <property type="evidence" value="ECO:0007669"/>
    <property type="project" value="InterPro"/>
</dbReference>
<dbReference type="EC" id="3.4.21.107" evidence="4"/>
<evidence type="ECO:0000256" key="16">
    <source>
        <dbReference type="SAM" id="SignalP"/>
    </source>
</evidence>
<evidence type="ECO:0000256" key="11">
    <source>
        <dbReference type="ARBA" id="ARBA00022825"/>
    </source>
</evidence>
<dbReference type="SUPFAM" id="SSF50156">
    <property type="entry name" value="PDZ domain-like"/>
    <property type="match status" value="2"/>
</dbReference>
<evidence type="ECO:0000313" key="19">
    <source>
        <dbReference type="Proteomes" id="UP000501253"/>
    </source>
</evidence>
<dbReference type="FunFam" id="2.40.10.120:FF:000007">
    <property type="entry name" value="Periplasmic serine endoprotease DegP-like"/>
    <property type="match status" value="1"/>
</dbReference>
<feature type="signal peptide" evidence="16">
    <location>
        <begin position="1"/>
        <end position="22"/>
    </location>
</feature>
<evidence type="ECO:0000259" key="17">
    <source>
        <dbReference type="PROSITE" id="PS50106"/>
    </source>
</evidence>
<keyword evidence="12" id="KW-0346">Stress response</keyword>
<feature type="binding site" evidence="15">
    <location>
        <begin position="242"/>
        <end position="244"/>
    </location>
    <ligand>
        <name>substrate</name>
    </ligand>
</feature>
<feature type="binding site" evidence="15">
    <location>
        <position position="81"/>
    </location>
    <ligand>
        <name>substrate</name>
    </ligand>
</feature>
<dbReference type="PANTHER" id="PTHR22939:SF129">
    <property type="entry name" value="SERINE PROTEASE HTRA2, MITOCHONDRIAL"/>
    <property type="match status" value="1"/>
</dbReference>
<feature type="active site" description="Charge relay system" evidence="14">
    <location>
        <position position="170"/>
    </location>
</feature>
<evidence type="ECO:0000256" key="15">
    <source>
        <dbReference type="PIRSR" id="PIRSR611782-2"/>
    </source>
</evidence>
<evidence type="ECO:0000256" key="14">
    <source>
        <dbReference type="PIRSR" id="PIRSR611782-1"/>
    </source>
</evidence>
<feature type="chain" id="PRO_5026175817" description="Probable periplasmic serine endoprotease DegP-like" evidence="16">
    <location>
        <begin position="23"/>
        <end position="501"/>
    </location>
</feature>
<comment type="catalytic activity">
    <reaction evidence="1">
        <text>Acts on substrates that are at least partially unfolded. The cleavage site P1 residue is normally between a pair of hydrophobic residues, such as Val-|-Val.</text>
        <dbReference type="EC" id="3.4.21.107"/>
    </reaction>
</comment>
<keyword evidence="19" id="KW-1185">Reference proteome</keyword>
<feature type="active site" description="Charge relay system" evidence="14">
    <location>
        <position position="244"/>
    </location>
</feature>
<feature type="domain" description="PDZ" evidence="17">
    <location>
        <begin position="415"/>
        <end position="489"/>
    </location>
</feature>
<comment type="similarity">
    <text evidence="3">Belongs to the peptidase S1C family.</text>
</comment>
<evidence type="ECO:0000256" key="5">
    <source>
        <dbReference type="ARBA" id="ARBA00013958"/>
    </source>
</evidence>
<evidence type="ECO:0000256" key="3">
    <source>
        <dbReference type="ARBA" id="ARBA00010541"/>
    </source>
</evidence>
<dbReference type="FunFam" id="2.40.10.10:FF:000001">
    <property type="entry name" value="Periplasmic serine protease DegS"/>
    <property type="match status" value="1"/>
</dbReference>
<keyword evidence="9" id="KW-0574">Periplasm</keyword>
<dbReference type="Gene3D" id="2.30.42.10">
    <property type="match status" value="2"/>
</dbReference>
<dbReference type="GO" id="GO:0006508">
    <property type="term" value="P:proteolysis"/>
    <property type="evidence" value="ECO:0007669"/>
    <property type="project" value="UniProtKB-KW"/>
</dbReference>
<feature type="binding site" evidence="15">
    <location>
        <position position="140"/>
    </location>
    <ligand>
        <name>substrate</name>
    </ligand>
</feature>
<evidence type="ECO:0000256" key="10">
    <source>
        <dbReference type="ARBA" id="ARBA00022801"/>
    </source>
</evidence>
<evidence type="ECO:0000256" key="4">
    <source>
        <dbReference type="ARBA" id="ARBA00013035"/>
    </source>
</evidence>
<sequence length="501" mass="54431">MRNRIVWLFIGLLLLVSFPASAEPGIWDSLFKVKKVEPAKPSPTPPPAASEKDLAVAQALSRAFAAVVKRAAPAVVFIEVEKTVVRKEPHPFPFGPFPFDFFGDDFLRRFFPQLPRKYKQRGAGSGFIVTPDGYIYTNNHVVADADRVIVKLADGRTFKGKVVGKDPQSDVAVLKIDGQNLPTVPLGDSDKIQVGEWVIAIGNPFGLSHTVTVGVVSAKGRSGLGITDYEDFIQTDAAINPGNSGGPLLNLRGEVIGMNTAIFTRSGGYMGIGFAIPINIVKLVAEQLIKQGKVVRGWLGVVVQDLTPALAEEFGLKSTEGTLVAEVMKGSPADRAGLQRGDVIVEYEGKPVRNSSELRTYVGLTHPGTTVTMKVLRNGRPVTLKVTIGEYPKREELSSAAPEIQKFLEALGFEVRELTPDLAQELGYSVRHGVIVAAVAPGSPAAMADLRPGLLIEEVNRRPVKTLEEFYRALEPSLKSGRVLLLVRDQHFRRFVVLSVR</sequence>
<keyword evidence="6 18" id="KW-0645">Protease</keyword>
<evidence type="ECO:0000256" key="8">
    <source>
        <dbReference type="ARBA" id="ARBA00022737"/>
    </source>
</evidence>
<dbReference type="PROSITE" id="PS50106">
    <property type="entry name" value="PDZ"/>
    <property type="match status" value="2"/>
</dbReference>
<feature type="active site" description="Charge relay system" evidence="14">
    <location>
        <position position="140"/>
    </location>
</feature>
<dbReference type="CDD" id="cd10839">
    <property type="entry name" value="cpPDZ1_DegP-like"/>
    <property type="match status" value="1"/>
</dbReference>